<accession>A0A2K8SWC9</accession>
<dbReference type="AlphaFoldDB" id="A0A2K8SWC9"/>
<dbReference type="EMBL" id="CP024785">
    <property type="protein sequence ID" value="AUB39742.1"/>
    <property type="molecule type" value="Genomic_DNA"/>
</dbReference>
<dbReference type="Proteomes" id="UP000232003">
    <property type="component" value="Chromosome"/>
</dbReference>
<keyword evidence="2" id="KW-1185">Reference proteome</keyword>
<proteinExistence type="predicted"/>
<dbReference type="KEGG" id="nfl:COO91_05740"/>
<gene>
    <name evidence="1" type="ORF">COO91_05740</name>
</gene>
<evidence type="ECO:0000313" key="1">
    <source>
        <dbReference type="EMBL" id="AUB39742.1"/>
    </source>
</evidence>
<sequence length="58" mass="6520">MDFGFWIKKVFWYMPRYAIVNLKSLSQAPLWSLSIPSGSAVAYGGNPQDRAASLKLQI</sequence>
<reference evidence="1 2" key="1">
    <citation type="submission" date="2017-11" db="EMBL/GenBank/DDBJ databases">
        <title>Complete genome of a free-living desiccation-tolerant cyanobacterium and its photosynthetic adaptation to extreme terrestrial habitat.</title>
        <authorList>
            <person name="Shang J."/>
        </authorList>
    </citation>
    <scope>NUCLEOTIDE SEQUENCE [LARGE SCALE GENOMIC DNA]</scope>
    <source>
        <strain evidence="1 2">CCNUN1</strain>
    </source>
</reference>
<protein>
    <submittedName>
        <fullName evidence="1">Uncharacterized protein</fullName>
    </submittedName>
</protein>
<organism evidence="1 2">
    <name type="scientific">Nostoc flagelliforme CCNUN1</name>
    <dbReference type="NCBI Taxonomy" id="2038116"/>
    <lineage>
        <taxon>Bacteria</taxon>
        <taxon>Bacillati</taxon>
        <taxon>Cyanobacteriota</taxon>
        <taxon>Cyanophyceae</taxon>
        <taxon>Nostocales</taxon>
        <taxon>Nostocaceae</taxon>
        <taxon>Nostoc</taxon>
    </lineage>
</organism>
<name>A0A2K8SWC9_9NOSO</name>
<evidence type="ECO:0000313" key="2">
    <source>
        <dbReference type="Proteomes" id="UP000232003"/>
    </source>
</evidence>